<evidence type="ECO:0000313" key="2">
    <source>
        <dbReference type="EMBL" id="UXI65902.1"/>
    </source>
</evidence>
<dbReference type="RefSeq" id="WP_261692897.1">
    <property type="nucleotide sequence ID" value="NZ_CP104694.1"/>
</dbReference>
<keyword evidence="2" id="KW-0456">Lyase</keyword>
<organism evidence="2 3">
    <name type="scientific">Tahibacter amnicola</name>
    <dbReference type="NCBI Taxonomy" id="2976241"/>
    <lineage>
        <taxon>Bacteria</taxon>
        <taxon>Pseudomonadati</taxon>
        <taxon>Pseudomonadota</taxon>
        <taxon>Gammaproteobacteria</taxon>
        <taxon>Lysobacterales</taxon>
        <taxon>Rhodanobacteraceae</taxon>
        <taxon>Tahibacter</taxon>
    </lineage>
</organism>
<proteinExistence type="predicted"/>
<keyword evidence="3" id="KW-1185">Reference proteome</keyword>
<evidence type="ECO:0000313" key="3">
    <source>
        <dbReference type="Proteomes" id="UP001064632"/>
    </source>
</evidence>
<dbReference type="InterPro" id="IPR039556">
    <property type="entry name" value="ICL/PEPM"/>
</dbReference>
<dbReference type="SUPFAM" id="SSF51621">
    <property type="entry name" value="Phosphoenolpyruvate/pyruvate domain"/>
    <property type="match status" value="1"/>
</dbReference>
<dbReference type="CDD" id="cd00377">
    <property type="entry name" value="ICL_PEPM"/>
    <property type="match status" value="1"/>
</dbReference>
<dbReference type="PANTHER" id="PTHR42905:SF16">
    <property type="entry name" value="CARBOXYPHOSPHONOENOLPYRUVATE PHOSPHONOMUTASE-LIKE PROTEIN (AFU_ORTHOLOGUE AFUA_5G07230)"/>
    <property type="match status" value="1"/>
</dbReference>
<dbReference type="InterPro" id="IPR015813">
    <property type="entry name" value="Pyrv/PenolPyrv_kinase-like_dom"/>
</dbReference>
<dbReference type="Pfam" id="PF13714">
    <property type="entry name" value="PEP_mutase"/>
    <property type="match status" value="1"/>
</dbReference>
<dbReference type="PANTHER" id="PTHR42905">
    <property type="entry name" value="PHOSPHOENOLPYRUVATE CARBOXYLASE"/>
    <property type="match status" value="1"/>
</dbReference>
<gene>
    <name evidence="2" type="ORF">N4264_14160</name>
</gene>
<dbReference type="EMBL" id="CP104694">
    <property type="protein sequence ID" value="UXI65902.1"/>
    <property type="molecule type" value="Genomic_DNA"/>
</dbReference>
<evidence type="ECO:0000256" key="1">
    <source>
        <dbReference type="ARBA" id="ARBA00022723"/>
    </source>
</evidence>
<dbReference type="InterPro" id="IPR040442">
    <property type="entry name" value="Pyrv_kinase-like_dom_sf"/>
</dbReference>
<keyword evidence="1" id="KW-0479">Metal-binding</keyword>
<dbReference type="GO" id="GO:0016829">
    <property type="term" value="F:lyase activity"/>
    <property type="evidence" value="ECO:0007669"/>
    <property type="project" value="UniProtKB-KW"/>
</dbReference>
<protein>
    <submittedName>
        <fullName evidence="2">Isocitrate lyase/phosphoenolpyruvate mutase family protein</fullName>
    </submittedName>
</protein>
<dbReference type="Gene3D" id="3.20.20.60">
    <property type="entry name" value="Phosphoenolpyruvate-binding domains"/>
    <property type="match status" value="1"/>
</dbReference>
<reference evidence="2" key="1">
    <citation type="submission" date="2022-09" db="EMBL/GenBank/DDBJ databases">
        <title>Tahibacter sp. nov., isolated from a fresh water.</title>
        <authorList>
            <person name="Baek J.H."/>
            <person name="Lee J.K."/>
            <person name="Kim J.M."/>
            <person name="Jeon C.O."/>
        </authorList>
    </citation>
    <scope>NUCLEOTIDE SEQUENCE</scope>
    <source>
        <strain evidence="2">W38</strain>
    </source>
</reference>
<accession>A0ABY6B8L0</accession>
<name>A0ABY6B8L0_9GAMM</name>
<sequence>MHQNDLARRFAALHVKGNPLALYNAWDVGSAKAIARAGAPAVATSSWAVAAAQGYDDGESMPLSLVEQLAKRIVDAVDVPVTVDFEGAYSEDPRVCAANVGRLLDVGVVGINFEDRIVSGTGLYSIQAQCDRIAAIRAMADARGVALFINARTDLFFNPQLAPTDGMPEARARAEAYAKAGASGLFVPGLVDLQAIAALCADVALPVNVMLGAGLPDLHTLAEAGVARVSQGPHAYLAAMEAVRVAAQDFQAQSAPVA</sequence>
<dbReference type="Proteomes" id="UP001064632">
    <property type="component" value="Chromosome"/>
</dbReference>